<dbReference type="PATRIC" id="fig|1423820.4.peg.843"/>
<dbReference type="RefSeq" id="WP_057906174.1">
    <property type="nucleotide sequence ID" value="NZ_AYYZ01000005.1"/>
</dbReference>
<evidence type="ECO:0000313" key="2">
    <source>
        <dbReference type="Proteomes" id="UP000051291"/>
    </source>
</evidence>
<dbReference type="AlphaFoldDB" id="A0A0R1ZEL3"/>
<protein>
    <submittedName>
        <fullName evidence="1">Uncharacterized protein</fullName>
    </submittedName>
</protein>
<name>A0A0R1ZEL3_9LACO</name>
<keyword evidence="2" id="KW-1185">Reference proteome</keyword>
<gene>
    <name evidence="1" type="ORF">FC64_GL000826</name>
</gene>
<reference evidence="1 2" key="1">
    <citation type="journal article" date="2015" name="Genome Announc.">
        <title>Expanding the biotechnology potential of lactobacilli through comparative genomics of 213 strains and associated genera.</title>
        <authorList>
            <person name="Sun Z."/>
            <person name="Harris H.M."/>
            <person name="McCann A."/>
            <person name="Guo C."/>
            <person name="Argimon S."/>
            <person name="Zhang W."/>
            <person name="Yang X."/>
            <person name="Jeffery I.B."/>
            <person name="Cooney J.C."/>
            <person name="Kagawa T.F."/>
            <person name="Liu W."/>
            <person name="Song Y."/>
            <person name="Salvetti E."/>
            <person name="Wrobel A."/>
            <person name="Rasinkangas P."/>
            <person name="Parkhill J."/>
            <person name="Rea M.C."/>
            <person name="O'Sullivan O."/>
            <person name="Ritari J."/>
            <person name="Douillard F.P."/>
            <person name="Paul Ross R."/>
            <person name="Yang R."/>
            <person name="Briner A.E."/>
            <person name="Felis G.E."/>
            <person name="de Vos W.M."/>
            <person name="Barrangou R."/>
            <person name="Klaenhammer T.R."/>
            <person name="Caufield P.W."/>
            <person name="Cui Y."/>
            <person name="Zhang H."/>
            <person name="O'Toole P.W."/>
        </authorList>
    </citation>
    <scope>NUCLEOTIDE SEQUENCE [LARGE SCALE GENOMIC DNA]</scope>
    <source>
        <strain evidence="1 2">DSM 20653</strain>
    </source>
</reference>
<dbReference type="EMBL" id="AYYZ01000005">
    <property type="protein sequence ID" value="KRM53255.1"/>
    <property type="molecule type" value="Genomic_DNA"/>
</dbReference>
<comment type="caution">
    <text evidence="1">The sequence shown here is derived from an EMBL/GenBank/DDBJ whole genome shotgun (WGS) entry which is preliminary data.</text>
</comment>
<dbReference type="Proteomes" id="UP000051291">
    <property type="component" value="Unassembled WGS sequence"/>
</dbReference>
<proteinExistence type="predicted"/>
<organism evidence="1 2">
    <name type="scientific">Ligilactobacillus araffinosus DSM 20653</name>
    <dbReference type="NCBI Taxonomy" id="1423820"/>
    <lineage>
        <taxon>Bacteria</taxon>
        <taxon>Bacillati</taxon>
        <taxon>Bacillota</taxon>
        <taxon>Bacilli</taxon>
        <taxon>Lactobacillales</taxon>
        <taxon>Lactobacillaceae</taxon>
        <taxon>Ligilactobacillus</taxon>
    </lineage>
</organism>
<evidence type="ECO:0000313" key="1">
    <source>
        <dbReference type="EMBL" id="KRM53255.1"/>
    </source>
</evidence>
<sequence>MHNQVNIEQNKDIVSAQITKILKSQIFLKTEHGKTIIVNYPKKQRQTHQARHLFTQTLKDIWHHHLWIPVNQRTNQILQYDWLS</sequence>
<accession>A0A0R1ZEL3</accession>
<dbReference type="STRING" id="1423820.FC64_GL000826"/>